<evidence type="ECO:0000313" key="3">
    <source>
        <dbReference type="Proteomes" id="UP000073816"/>
    </source>
</evidence>
<keyword evidence="1" id="KW-0472">Membrane</keyword>
<dbReference type="STRING" id="1727163.AO498_13135"/>
<feature type="transmembrane region" description="Helical" evidence="1">
    <location>
        <begin position="6"/>
        <end position="25"/>
    </location>
</feature>
<organism evidence="2 3">
    <name type="scientific">Algoriphagus sanaruensis</name>
    <dbReference type="NCBI Taxonomy" id="1727163"/>
    <lineage>
        <taxon>Bacteria</taxon>
        <taxon>Pseudomonadati</taxon>
        <taxon>Bacteroidota</taxon>
        <taxon>Cytophagia</taxon>
        <taxon>Cytophagales</taxon>
        <taxon>Cyclobacteriaceae</taxon>
        <taxon>Algoriphagus</taxon>
    </lineage>
</organism>
<keyword evidence="3" id="KW-1185">Reference proteome</keyword>
<sequence>MGYIPLFLTVGGACLLFFMTVSNTLKRKLQAQAALWEKLATLNPELSNSLGSSPNLDTMIQDWKKSESTTAFTEESLKVIRELKINRIQYNELIKKAPYNWVAAFGGFKAI</sequence>
<dbReference type="AlphaFoldDB" id="A0A142EQI0"/>
<keyword evidence="1" id="KW-0812">Transmembrane</keyword>
<reference evidence="3" key="1">
    <citation type="submission" date="2015-09" db="EMBL/GenBank/DDBJ databases">
        <title>Complete sequence of Algoriphagus sp. M8-2.</title>
        <authorList>
            <person name="Shintani M."/>
        </authorList>
    </citation>
    <scope>NUCLEOTIDE SEQUENCE [LARGE SCALE GENOMIC DNA]</scope>
    <source>
        <strain evidence="3">M8-2</strain>
    </source>
</reference>
<proteinExistence type="predicted"/>
<keyword evidence="1" id="KW-1133">Transmembrane helix</keyword>
<dbReference type="OrthoDB" id="840017at2"/>
<name>A0A142EQI0_9BACT</name>
<dbReference type="RefSeq" id="WP_067548499.1">
    <property type="nucleotide sequence ID" value="NZ_CP012836.1"/>
</dbReference>
<evidence type="ECO:0000313" key="2">
    <source>
        <dbReference type="EMBL" id="AMQ57385.1"/>
    </source>
</evidence>
<reference evidence="2 3" key="2">
    <citation type="journal article" date="2016" name="Genome Announc.">
        <title>Complete Genome Sequence of Algoriphagus sp. Strain M8-2, Isolated from a Brackish Lake.</title>
        <authorList>
            <person name="Muraguchi Y."/>
            <person name="Kushimoto K."/>
            <person name="Ohtsubo Y."/>
            <person name="Suzuki T."/>
            <person name="Dohra H."/>
            <person name="Kimbara K."/>
            <person name="Shintani M."/>
        </authorList>
    </citation>
    <scope>NUCLEOTIDE SEQUENCE [LARGE SCALE GENOMIC DNA]</scope>
    <source>
        <strain evidence="2 3">M8-2</strain>
    </source>
</reference>
<accession>A0A142EQI0</accession>
<protein>
    <submittedName>
        <fullName evidence="2">Uncharacterized protein</fullName>
    </submittedName>
</protein>
<evidence type="ECO:0000256" key="1">
    <source>
        <dbReference type="SAM" id="Phobius"/>
    </source>
</evidence>
<dbReference type="KEGG" id="alm:AO498_13135"/>
<dbReference type="Proteomes" id="UP000073816">
    <property type="component" value="Chromosome"/>
</dbReference>
<dbReference type="EMBL" id="CP012836">
    <property type="protein sequence ID" value="AMQ57385.1"/>
    <property type="molecule type" value="Genomic_DNA"/>
</dbReference>
<gene>
    <name evidence="2" type="ORF">AO498_13135</name>
</gene>